<feature type="transmembrane region" description="Helical" evidence="1">
    <location>
        <begin position="6"/>
        <end position="26"/>
    </location>
</feature>
<keyword evidence="3" id="KW-1185">Reference proteome</keyword>
<dbReference type="EMBL" id="JADBEO010000007">
    <property type="protein sequence ID" value="MDR4305882.1"/>
    <property type="molecule type" value="Genomic_DNA"/>
</dbReference>
<dbReference type="Proteomes" id="UP001181622">
    <property type="component" value="Unassembled WGS sequence"/>
</dbReference>
<keyword evidence="1" id="KW-0472">Membrane</keyword>
<organism evidence="2 3">
    <name type="scientific">Chelatococcus sambhunathii</name>
    <dbReference type="NCBI Taxonomy" id="363953"/>
    <lineage>
        <taxon>Bacteria</taxon>
        <taxon>Pseudomonadati</taxon>
        <taxon>Pseudomonadota</taxon>
        <taxon>Alphaproteobacteria</taxon>
        <taxon>Hyphomicrobiales</taxon>
        <taxon>Chelatococcaceae</taxon>
        <taxon>Chelatococcus</taxon>
    </lineage>
</organism>
<reference evidence="2" key="1">
    <citation type="submission" date="2020-10" db="EMBL/GenBank/DDBJ databases">
        <authorList>
            <person name="Abbas A."/>
            <person name="Razzaq R."/>
            <person name="Waqas M."/>
            <person name="Abbas N."/>
            <person name="Nielsen T.K."/>
            <person name="Hansen L.H."/>
            <person name="Hussain S."/>
            <person name="Shahid M."/>
        </authorList>
    </citation>
    <scope>NUCLEOTIDE SEQUENCE</scope>
    <source>
        <strain evidence="2">S14</strain>
    </source>
</reference>
<keyword evidence="1" id="KW-1133">Transmembrane helix</keyword>
<evidence type="ECO:0000313" key="3">
    <source>
        <dbReference type="Proteomes" id="UP001181622"/>
    </source>
</evidence>
<proteinExistence type="predicted"/>
<name>A0ABU1DCT5_9HYPH</name>
<comment type="caution">
    <text evidence="2">The sequence shown here is derived from an EMBL/GenBank/DDBJ whole genome shotgun (WGS) entry which is preliminary data.</text>
</comment>
<keyword evidence="1" id="KW-0812">Transmembrane</keyword>
<sequence>MTAEQALWISVISMAIALLTLIFILTDDDRRAEKVKPIRIKKEKRP</sequence>
<accession>A0ABU1DCT5</accession>
<protein>
    <submittedName>
        <fullName evidence="2">Uncharacterized protein</fullName>
    </submittedName>
</protein>
<evidence type="ECO:0000313" key="2">
    <source>
        <dbReference type="EMBL" id="MDR4305882.1"/>
    </source>
</evidence>
<evidence type="ECO:0000256" key="1">
    <source>
        <dbReference type="SAM" id="Phobius"/>
    </source>
</evidence>
<dbReference type="RefSeq" id="WP_309389258.1">
    <property type="nucleotide sequence ID" value="NZ_JADBEO010000007.1"/>
</dbReference>
<gene>
    <name evidence="2" type="ORF">IHQ68_04480</name>
</gene>